<keyword evidence="1" id="KW-0472">Membrane</keyword>
<evidence type="ECO:0000313" key="3">
    <source>
        <dbReference type="Proteomes" id="UP001302257"/>
    </source>
</evidence>
<evidence type="ECO:0000313" key="2">
    <source>
        <dbReference type="EMBL" id="WNO03350.1"/>
    </source>
</evidence>
<keyword evidence="1" id="KW-0812">Transmembrane</keyword>
<protein>
    <submittedName>
        <fullName evidence="2">CcoQ/FixQ family Cbb3-type cytochrome c oxidase assembly chaperone</fullName>
    </submittedName>
</protein>
<dbReference type="Proteomes" id="UP001302257">
    <property type="component" value="Chromosome"/>
</dbReference>
<keyword evidence="1" id="KW-1133">Transmembrane helix</keyword>
<dbReference type="InterPro" id="IPR008621">
    <property type="entry name" value="Cbb3-typ_cyt_oxidase_comp"/>
</dbReference>
<accession>A0ABZ0AVP3</accession>
<proteinExistence type="predicted"/>
<sequence length="47" mass="5418">MDIDVNNLRSITTVISFVVFIAIVRWAWSKSRSSDFQEAANLPFEQD</sequence>
<dbReference type="EMBL" id="CP132507">
    <property type="protein sequence ID" value="WNO03350.1"/>
    <property type="molecule type" value="Genomic_DNA"/>
</dbReference>
<reference evidence="2 3" key="1">
    <citation type="submission" date="2023-08" db="EMBL/GenBank/DDBJ databases">
        <title>Rhodoferax potami sp. nov. and Rhodoferax mekongensis sp. nov., isolated from the Mekong River in Thailand.</title>
        <authorList>
            <person name="Kitikhun S."/>
            <person name="Charoenyingcharoen P."/>
            <person name="Siriarchawattana P."/>
            <person name="Likhitrattanapisal S."/>
            <person name="Nilsakha T."/>
            <person name="Chanpet A."/>
            <person name="Rattanawaree P."/>
            <person name="Ingsriswang S."/>
        </authorList>
    </citation>
    <scope>NUCLEOTIDE SEQUENCE [LARGE SCALE GENOMIC DNA]</scope>
    <source>
        <strain evidence="2 3">TBRC 17307</strain>
    </source>
</reference>
<gene>
    <name evidence="2" type="ORF">RAN89_10440</name>
</gene>
<dbReference type="RefSeq" id="WP_087497098.1">
    <property type="nucleotide sequence ID" value="NZ_CP132507.1"/>
</dbReference>
<organism evidence="2 3">
    <name type="scientific">Rhodoferax mekongensis</name>
    <dbReference type="NCBI Taxonomy" id="3068341"/>
    <lineage>
        <taxon>Bacteria</taxon>
        <taxon>Pseudomonadati</taxon>
        <taxon>Pseudomonadota</taxon>
        <taxon>Betaproteobacteria</taxon>
        <taxon>Burkholderiales</taxon>
        <taxon>Comamonadaceae</taxon>
        <taxon>Rhodoferax</taxon>
    </lineage>
</organism>
<keyword evidence="3" id="KW-1185">Reference proteome</keyword>
<name>A0ABZ0AVP3_9BURK</name>
<feature type="transmembrane region" description="Helical" evidence="1">
    <location>
        <begin position="6"/>
        <end position="28"/>
    </location>
</feature>
<evidence type="ECO:0000256" key="1">
    <source>
        <dbReference type="SAM" id="Phobius"/>
    </source>
</evidence>
<dbReference type="Pfam" id="PF05545">
    <property type="entry name" value="FixQ"/>
    <property type="match status" value="1"/>
</dbReference>